<organism evidence="1 2">
    <name type="scientific">Roseibacillus persicicus</name>
    <dbReference type="NCBI Taxonomy" id="454148"/>
    <lineage>
        <taxon>Bacteria</taxon>
        <taxon>Pseudomonadati</taxon>
        <taxon>Verrucomicrobiota</taxon>
        <taxon>Verrucomicrobiia</taxon>
        <taxon>Verrucomicrobiales</taxon>
        <taxon>Verrucomicrobiaceae</taxon>
        <taxon>Roseibacillus</taxon>
    </lineage>
</organism>
<accession>A0A918WGQ3</accession>
<comment type="caution">
    <text evidence="1">The sequence shown here is derived from an EMBL/GenBank/DDBJ whole genome shotgun (WGS) entry which is preliminary data.</text>
</comment>
<evidence type="ECO:0000313" key="2">
    <source>
        <dbReference type="Proteomes" id="UP000644507"/>
    </source>
</evidence>
<reference evidence="1" key="2">
    <citation type="submission" date="2020-09" db="EMBL/GenBank/DDBJ databases">
        <authorList>
            <person name="Sun Q."/>
            <person name="Kim S."/>
        </authorList>
    </citation>
    <scope>NUCLEOTIDE SEQUENCE</scope>
    <source>
        <strain evidence="1">KCTC 12988</strain>
    </source>
</reference>
<sequence length="128" mass="13682">MVSVLERVTIGFRCPMDWDAMAGDERERFCSKCQKTVTDLSQMSREEAEAFVEEAGALGQACVRLRRDAEDRLVTQGCGSKAVNERQIRKVVLGAAAAGSLGLAACSGSSGQDDPPLVGMICLPEEGK</sequence>
<evidence type="ECO:0000313" key="1">
    <source>
        <dbReference type="EMBL" id="GHC49840.1"/>
    </source>
</evidence>
<protein>
    <submittedName>
        <fullName evidence="1">Uncharacterized protein</fullName>
    </submittedName>
</protein>
<reference evidence="1" key="1">
    <citation type="journal article" date="2014" name="Int. J. Syst. Evol. Microbiol.">
        <title>Complete genome sequence of Corynebacterium casei LMG S-19264T (=DSM 44701T), isolated from a smear-ripened cheese.</title>
        <authorList>
            <consortium name="US DOE Joint Genome Institute (JGI-PGF)"/>
            <person name="Walter F."/>
            <person name="Albersmeier A."/>
            <person name="Kalinowski J."/>
            <person name="Ruckert C."/>
        </authorList>
    </citation>
    <scope>NUCLEOTIDE SEQUENCE</scope>
    <source>
        <strain evidence="1">KCTC 12988</strain>
    </source>
</reference>
<name>A0A918WGQ3_9BACT</name>
<dbReference type="RefSeq" id="WP_189569063.1">
    <property type="nucleotide sequence ID" value="NZ_BMXI01000005.1"/>
</dbReference>
<proteinExistence type="predicted"/>
<dbReference type="AlphaFoldDB" id="A0A918WGQ3"/>
<dbReference type="EMBL" id="BMXI01000005">
    <property type="protein sequence ID" value="GHC49840.1"/>
    <property type="molecule type" value="Genomic_DNA"/>
</dbReference>
<dbReference type="Proteomes" id="UP000644507">
    <property type="component" value="Unassembled WGS sequence"/>
</dbReference>
<gene>
    <name evidence="1" type="ORF">GCM10007100_14710</name>
</gene>
<keyword evidence="2" id="KW-1185">Reference proteome</keyword>